<comment type="caution">
    <text evidence="1">The sequence shown here is derived from an EMBL/GenBank/DDBJ whole genome shotgun (WGS) entry which is preliminary data.</text>
</comment>
<dbReference type="AlphaFoldDB" id="A0A399EEB1"/>
<keyword evidence="2" id="KW-1185">Reference proteome</keyword>
<organism evidence="1 2">
    <name type="scientific">Meiothermus luteus</name>
    <dbReference type="NCBI Taxonomy" id="2026184"/>
    <lineage>
        <taxon>Bacteria</taxon>
        <taxon>Thermotogati</taxon>
        <taxon>Deinococcota</taxon>
        <taxon>Deinococci</taxon>
        <taxon>Thermales</taxon>
        <taxon>Thermaceae</taxon>
        <taxon>Meiothermus</taxon>
    </lineage>
</organism>
<name>A0A399EEB1_9DEIN</name>
<dbReference type="OrthoDB" id="29038at2"/>
<dbReference type="InterPro" id="IPR032601">
    <property type="entry name" value="DUF4900"/>
</dbReference>
<dbReference type="Proteomes" id="UP000265800">
    <property type="component" value="Unassembled WGS sequence"/>
</dbReference>
<evidence type="ECO:0000313" key="1">
    <source>
        <dbReference type="EMBL" id="RIH82967.1"/>
    </source>
</evidence>
<dbReference type="Pfam" id="PF16241">
    <property type="entry name" value="DUF4900"/>
    <property type="match status" value="1"/>
</dbReference>
<dbReference type="EMBL" id="QWKZ01000092">
    <property type="protein sequence ID" value="RIH82967.1"/>
    <property type="molecule type" value="Genomic_DNA"/>
</dbReference>
<reference evidence="1 2" key="1">
    <citation type="submission" date="2018-08" db="EMBL/GenBank/DDBJ databases">
        <title>Meiothermus luteus KCTC 52599 genome sequencing project.</title>
        <authorList>
            <person name="Da Costa M.S."/>
            <person name="Albuquerque L."/>
            <person name="Raposo P."/>
            <person name="Froufe H.J.C."/>
            <person name="Barroso C.S."/>
            <person name="Egas C."/>
        </authorList>
    </citation>
    <scope>NUCLEOTIDE SEQUENCE [LARGE SCALE GENOMIC DNA]</scope>
    <source>
        <strain evidence="1 2">KCTC 52599</strain>
    </source>
</reference>
<protein>
    <recommendedName>
        <fullName evidence="3">DUF4900 domain-containing protein</fullName>
    </recommendedName>
</protein>
<evidence type="ECO:0008006" key="3">
    <source>
        <dbReference type="Google" id="ProtNLM"/>
    </source>
</evidence>
<evidence type="ECO:0000313" key="2">
    <source>
        <dbReference type="Proteomes" id="UP000265800"/>
    </source>
</evidence>
<proteinExistence type="predicted"/>
<sequence length="636" mass="67458">MQSMKRPQGIAMVVALTIILVLSVVSGLVFTRTMNDLRTSRDNTALAQAVNLARGGAVAASALLSNEVRASLETLVRSANPSVGGISTSDIWYYGGNDVLPNPATVASRLSLLADSLQASVNNLICNQNFAPDGSGATVQVRIYFVRTSVCGQPFPAGAELPSGYVVDNDNNPATPLTRQTQGYALPYVMVVTASPGTPYQRNVLVQGEYRFLLTNGSFARYALFTNRHRTKSNSAVWFTSGTLFDGPVHTNERFRFSFNPWFGGYVTSAGCTDAGVSGCNGSTSPGAFFGSGSSTTFLSPSQMTNPNAPSWTSGGVTHAPTFDGNPKVNWQEPFIPMPANAQNQRDAAVAGGLYINSGVARLTLYAGDANGTTPTCNSSGVCTPATSPYQYIEVCRTASCTGTDRELYRYGSDGALYRWVGSSWLLVRPSFNGVIFAEGSIDNLTGPARASSSNPNTAPPALASFAQITVVNAGSGRNIQIRGDLKYQSPACSGTPTRSGNTVVRPTCNNLSADNILGVYSQDGDILLGNGTDNSLQDLTIHGVLMASRGEVTVQNYASIDPRGAIRLQGGIIQYTYGAFGQFNSSTGQMVSGYARQFTYDPRMQDRAPPFFPTTGVVQVSVATPLSFGQREQVY</sequence>
<accession>A0A399EEB1</accession>
<gene>
    <name evidence="1" type="ORF">Mlute_02337</name>
</gene>